<evidence type="ECO:0000256" key="10">
    <source>
        <dbReference type="RuleBase" id="RU910715"/>
    </source>
</evidence>
<dbReference type="FunFam" id="1.20.1280.290:FF:000001">
    <property type="entry name" value="Bidirectional sugar transporter SWEET"/>
    <property type="match status" value="1"/>
</dbReference>
<feature type="transmembrane region" description="Helical" evidence="10">
    <location>
        <begin position="193"/>
        <end position="214"/>
    </location>
</feature>
<dbReference type="InterPro" id="IPR004316">
    <property type="entry name" value="SWEET_rpt"/>
</dbReference>
<evidence type="ECO:0000256" key="4">
    <source>
        <dbReference type="ARBA" id="ARBA00022475"/>
    </source>
</evidence>
<name>A0A9P0ZJ52_CUSEU</name>
<keyword evidence="9 10" id="KW-0472">Membrane</keyword>
<evidence type="ECO:0000256" key="7">
    <source>
        <dbReference type="ARBA" id="ARBA00022737"/>
    </source>
</evidence>
<evidence type="ECO:0000256" key="8">
    <source>
        <dbReference type="ARBA" id="ARBA00022989"/>
    </source>
</evidence>
<evidence type="ECO:0000313" key="12">
    <source>
        <dbReference type="Proteomes" id="UP001152484"/>
    </source>
</evidence>
<proteinExistence type="inferred from homology"/>
<evidence type="ECO:0000256" key="3">
    <source>
        <dbReference type="ARBA" id="ARBA00022448"/>
    </source>
</evidence>
<dbReference type="InterPro" id="IPR047664">
    <property type="entry name" value="SWEET"/>
</dbReference>
<reference evidence="11" key="1">
    <citation type="submission" date="2022-07" db="EMBL/GenBank/DDBJ databases">
        <authorList>
            <person name="Macas J."/>
            <person name="Novak P."/>
            <person name="Neumann P."/>
        </authorList>
    </citation>
    <scope>NUCLEOTIDE SEQUENCE</scope>
</reference>
<dbReference type="GO" id="GO:0051119">
    <property type="term" value="F:sugar transmembrane transporter activity"/>
    <property type="evidence" value="ECO:0007669"/>
    <property type="project" value="InterPro"/>
</dbReference>
<dbReference type="AlphaFoldDB" id="A0A9P0ZJ52"/>
<keyword evidence="5 10" id="KW-0762">Sugar transport</keyword>
<feature type="transmembrane region" description="Helical" evidence="10">
    <location>
        <begin position="71"/>
        <end position="94"/>
    </location>
</feature>
<dbReference type="Proteomes" id="UP001152484">
    <property type="component" value="Unassembled WGS sequence"/>
</dbReference>
<evidence type="ECO:0000256" key="1">
    <source>
        <dbReference type="ARBA" id="ARBA00004651"/>
    </source>
</evidence>
<dbReference type="FunFam" id="1.20.1280.290:FF:000003">
    <property type="entry name" value="Bidirectional sugar transporter SWEET"/>
    <property type="match status" value="1"/>
</dbReference>
<dbReference type="PANTHER" id="PTHR10791:SF165">
    <property type="entry name" value="BIDIRECTIONAL SUGAR TRANSPORTER SWEET10"/>
    <property type="match status" value="1"/>
</dbReference>
<keyword evidence="3 10" id="KW-0813">Transport</keyword>
<keyword evidence="8 10" id="KW-1133">Transmembrane helix</keyword>
<evidence type="ECO:0000256" key="6">
    <source>
        <dbReference type="ARBA" id="ARBA00022692"/>
    </source>
</evidence>
<evidence type="ECO:0000256" key="5">
    <source>
        <dbReference type="ARBA" id="ARBA00022597"/>
    </source>
</evidence>
<dbReference type="OrthoDB" id="409725at2759"/>
<feature type="transmembrane region" description="Helical" evidence="10">
    <location>
        <begin position="132"/>
        <end position="154"/>
    </location>
</feature>
<evidence type="ECO:0000256" key="9">
    <source>
        <dbReference type="ARBA" id="ARBA00023136"/>
    </source>
</evidence>
<feature type="transmembrane region" description="Helical" evidence="10">
    <location>
        <begin position="6"/>
        <end position="26"/>
    </location>
</feature>
<feature type="transmembrane region" description="Helical" evidence="10">
    <location>
        <begin position="47"/>
        <end position="65"/>
    </location>
</feature>
<evidence type="ECO:0000256" key="2">
    <source>
        <dbReference type="ARBA" id="ARBA00007809"/>
    </source>
</evidence>
<protein>
    <recommendedName>
        <fullName evidence="10">Bidirectional sugar transporter SWEET</fullName>
    </recommendedName>
</protein>
<keyword evidence="4" id="KW-1003">Cell membrane</keyword>
<dbReference type="Pfam" id="PF03083">
    <property type="entry name" value="MtN3_slv"/>
    <property type="match status" value="2"/>
</dbReference>
<keyword evidence="6 10" id="KW-0812">Transmembrane</keyword>
<dbReference type="Gene3D" id="1.20.1280.290">
    <property type="match status" value="2"/>
</dbReference>
<accession>A0A9P0ZJ52</accession>
<dbReference type="EMBL" id="CAMAPE010000046">
    <property type="protein sequence ID" value="CAH9104597.1"/>
    <property type="molecule type" value="Genomic_DNA"/>
</dbReference>
<organism evidence="11 12">
    <name type="scientific">Cuscuta europaea</name>
    <name type="common">European dodder</name>
    <dbReference type="NCBI Taxonomy" id="41803"/>
    <lineage>
        <taxon>Eukaryota</taxon>
        <taxon>Viridiplantae</taxon>
        <taxon>Streptophyta</taxon>
        <taxon>Embryophyta</taxon>
        <taxon>Tracheophyta</taxon>
        <taxon>Spermatophyta</taxon>
        <taxon>Magnoliopsida</taxon>
        <taxon>eudicotyledons</taxon>
        <taxon>Gunneridae</taxon>
        <taxon>Pentapetalae</taxon>
        <taxon>asterids</taxon>
        <taxon>lamiids</taxon>
        <taxon>Solanales</taxon>
        <taxon>Convolvulaceae</taxon>
        <taxon>Cuscuteae</taxon>
        <taxon>Cuscuta</taxon>
        <taxon>Cuscuta subgen. Cuscuta</taxon>
    </lineage>
</organism>
<gene>
    <name evidence="11" type="ORF">CEURO_LOCUS16615</name>
</gene>
<feature type="transmembrane region" description="Helical" evidence="10">
    <location>
        <begin position="106"/>
        <end position="126"/>
    </location>
</feature>
<keyword evidence="7" id="KW-0677">Repeat</keyword>
<feature type="transmembrane region" description="Helical" evidence="10">
    <location>
        <begin position="166"/>
        <end position="187"/>
    </location>
</feature>
<sequence length="301" mass="33626">MVFSGHVDWPFAFGVLGNIISFIVFLSPMPTFYKMYKKRSTEGYQSIPYVVGLFSALLWIYYALVKAQNTTLLITINAFGCFIETIYIAFFLVYSSNNTRMRTSKVLVLFVGAGSAAIVGVTQYLFKGAVRVEVVGWICLVFALCVFVAPLCILRQVIKTKSVENMPLLLSLFLTVSAVVWFFYGFFQKDMNITVPNVLGFFFGIVQIGLYVMYKDKKKEMAKDGEVGKLPPAVVILDNNTAINNDDDENNCRPKQQQVVGTELTHEQIIDIVKLIQKSAAHHLQLQPAAAAAPRLQSVEA</sequence>
<evidence type="ECO:0000313" key="11">
    <source>
        <dbReference type="EMBL" id="CAH9104597.1"/>
    </source>
</evidence>
<comment type="similarity">
    <text evidence="2 10">Belongs to the SWEET sugar transporter family.</text>
</comment>
<comment type="caution">
    <text evidence="11">The sequence shown here is derived from an EMBL/GenBank/DDBJ whole genome shotgun (WGS) entry which is preliminary data.</text>
</comment>
<keyword evidence="12" id="KW-1185">Reference proteome</keyword>
<comment type="function">
    <text evidence="10">Mediates both low-affinity uptake and efflux of sugar across the membrane.</text>
</comment>
<comment type="subcellular location">
    <subcellularLocation>
        <location evidence="1 10">Cell membrane</location>
        <topology evidence="1 10">Multi-pass membrane protein</topology>
    </subcellularLocation>
</comment>
<dbReference type="GO" id="GO:0005886">
    <property type="term" value="C:plasma membrane"/>
    <property type="evidence" value="ECO:0007669"/>
    <property type="project" value="UniProtKB-SubCell"/>
</dbReference>
<dbReference type="PANTHER" id="PTHR10791">
    <property type="entry name" value="RAG1-ACTIVATING PROTEIN 1"/>
    <property type="match status" value="1"/>
</dbReference>